<name>A0A096AII2_9FIRM</name>
<sequence length="107" mass="11199">MKAEQVTDKEGKKYTLVTLDKESLKNDPAFKGGKGGANGKSAYEIWRDQTNDEGVQPNKDKTEKQFLDSLKGEKGEAGPAGPKGDPGAPGLKGDVGPTGPTGPQGKE</sequence>
<feature type="compositionally biased region" description="Low complexity" evidence="1">
    <location>
        <begin position="77"/>
        <end position="94"/>
    </location>
</feature>
<feature type="non-terminal residue" evidence="2">
    <location>
        <position position="107"/>
    </location>
</feature>
<reference evidence="2 3" key="1">
    <citation type="submission" date="2014-07" db="EMBL/GenBank/DDBJ databases">
        <authorList>
            <person name="McCorrison J."/>
            <person name="Sanka R."/>
            <person name="Torralba M."/>
            <person name="Gillis M."/>
            <person name="Haft D.H."/>
            <person name="Methe B."/>
            <person name="Sutton G."/>
            <person name="Nelson K.E."/>
        </authorList>
    </citation>
    <scope>NUCLEOTIDE SEQUENCE [LARGE SCALE GENOMIC DNA]</scope>
    <source>
        <strain evidence="2 3">DNF00314</strain>
    </source>
</reference>
<keyword evidence="3" id="KW-1185">Reference proteome</keyword>
<feature type="region of interest" description="Disordered" evidence="1">
    <location>
        <begin position="1"/>
        <end position="107"/>
    </location>
</feature>
<dbReference type="Proteomes" id="UP000029628">
    <property type="component" value="Unassembled WGS sequence"/>
</dbReference>
<comment type="caution">
    <text evidence="2">The sequence shown here is derived from an EMBL/GenBank/DDBJ whole genome shotgun (WGS) entry which is preliminary data.</text>
</comment>
<dbReference type="EMBL" id="JRNT01000042">
    <property type="protein sequence ID" value="KGF46366.1"/>
    <property type="molecule type" value="Genomic_DNA"/>
</dbReference>
<gene>
    <name evidence="2" type="ORF">HMPREF0872_08485</name>
</gene>
<accession>A0A096AII2</accession>
<evidence type="ECO:0000256" key="1">
    <source>
        <dbReference type="SAM" id="MobiDB-lite"/>
    </source>
</evidence>
<proteinExistence type="predicted"/>
<dbReference type="AlphaFoldDB" id="A0A096AII2"/>
<evidence type="ECO:0000313" key="3">
    <source>
        <dbReference type="Proteomes" id="UP000029628"/>
    </source>
</evidence>
<organism evidence="2 3">
    <name type="scientific">Veillonella montpellierensis DNF00314</name>
    <dbReference type="NCBI Taxonomy" id="1401067"/>
    <lineage>
        <taxon>Bacteria</taxon>
        <taxon>Bacillati</taxon>
        <taxon>Bacillota</taxon>
        <taxon>Negativicutes</taxon>
        <taxon>Veillonellales</taxon>
        <taxon>Veillonellaceae</taxon>
        <taxon>Veillonella</taxon>
    </lineage>
</organism>
<evidence type="ECO:0000313" key="2">
    <source>
        <dbReference type="EMBL" id="KGF46366.1"/>
    </source>
</evidence>
<feature type="compositionally biased region" description="Basic and acidic residues" evidence="1">
    <location>
        <begin position="58"/>
        <end position="76"/>
    </location>
</feature>
<protein>
    <recommendedName>
        <fullName evidence="4">Collagen-like protein</fullName>
    </recommendedName>
</protein>
<feature type="compositionally biased region" description="Basic and acidic residues" evidence="1">
    <location>
        <begin position="1"/>
        <end position="25"/>
    </location>
</feature>
<evidence type="ECO:0008006" key="4">
    <source>
        <dbReference type="Google" id="ProtNLM"/>
    </source>
</evidence>